<dbReference type="InterPro" id="IPR036692">
    <property type="entry name" value="Shew3726-like_sf"/>
</dbReference>
<dbReference type="GeneID" id="95548272"/>
<dbReference type="OrthoDB" id="8967044at2"/>
<evidence type="ECO:0000313" key="2">
    <source>
        <dbReference type="Proteomes" id="UP000192911"/>
    </source>
</evidence>
<dbReference type="Proteomes" id="UP000192911">
    <property type="component" value="Unassembled WGS sequence"/>
</dbReference>
<keyword evidence="2" id="KW-1185">Reference proteome</keyword>
<dbReference type="EMBL" id="FXAH01000021">
    <property type="protein sequence ID" value="SMF79744.1"/>
    <property type="molecule type" value="Genomic_DNA"/>
</dbReference>
<sequence>MHITFPPEPAEYCGRDLVLAFSAVVDGERVQCAITAEALEDHFGAESLREEDVVKAFERNRHAIEKAARRMLHELGKKPVLLHSGFFRFYEAG</sequence>
<proteinExistence type="predicted"/>
<dbReference type="AlphaFoldDB" id="A0A1X7H4K1"/>
<dbReference type="Gene3D" id="3.30.160.140">
    <property type="entry name" value="Shew3726-like"/>
    <property type="match status" value="1"/>
</dbReference>
<evidence type="ECO:0000313" key="1">
    <source>
        <dbReference type="EMBL" id="SMF79744.1"/>
    </source>
</evidence>
<name>A0A1X7H4K1_TRICW</name>
<protein>
    <recommendedName>
        <fullName evidence="3">DUF1488 domain-containing protein</fullName>
    </recommendedName>
</protein>
<dbReference type="InterPro" id="IPR009962">
    <property type="entry name" value="DUF1488"/>
</dbReference>
<reference evidence="2" key="1">
    <citation type="submission" date="2017-04" db="EMBL/GenBank/DDBJ databases">
        <authorList>
            <person name="Varghese N."/>
            <person name="Submissions S."/>
        </authorList>
    </citation>
    <scope>NUCLEOTIDE SEQUENCE [LARGE SCALE GENOMIC DNA]</scope>
    <source>
        <strain evidence="2">Ballard 720</strain>
    </source>
</reference>
<dbReference type="RefSeq" id="WP_085230568.1">
    <property type="nucleotide sequence ID" value="NZ_BSQD01000019.1"/>
</dbReference>
<dbReference type="SUPFAM" id="SSF160272">
    <property type="entry name" value="Shew3726-like"/>
    <property type="match status" value="1"/>
</dbReference>
<organism evidence="1 2">
    <name type="scientific">Trinickia caryophylli</name>
    <name type="common">Paraburkholderia caryophylli</name>
    <dbReference type="NCBI Taxonomy" id="28094"/>
    <lineage>
        <taxon>Bacteria</taxon>
        <taxon>Pseudomonadati</taxon>
        <taxon>Pseudomonadota</taxon>
        <taxon>Betaproteobacteria</taxon>
        <taxon>Burkholderiales</taxon>
        <taxon>Burkholderiaceae</taxon>
        <taxon>Trinickia</taxon>
    </lineage>
</organism>
<dbReference type="Pfam" id="PF07369">
    <property type="entry name" value="DUF1488"/>
    <property type="match status" value="1"/>
</dbReference>
<gene>
    <name evidence="1" type="ORF">SAMN06295900_12182</name>
</gene>
<evidence type="ECO:0008006" key="3">
    <source>
        <dbReference type="Google" id="ProtNLM"/>
    </source>
</evidence>
<accession>A0A1X7H4K1</accession>
<dbReference type="STRING" id="28094.SAMN06295900_12182"/>